<accession>A0ABU7KLU0</accession>
<evidence type="ECO:0000313" key="2">
    <source>
        <dbReference type="Proteomes" id="UP001348641"/>
    </source>
</evidence>
<dbReference type="Proteomes" id="UP001348641">
    <property type="component" value="Unassembled WGS sequence"/>
</dbReference>
<protein>
    <submittedName>
        <fullName evidence="1">Uncharacterized protein</fullName>
    </submittedName>
</protein>
<dbReference type="RefSeq" id="WP_330157337.1">
    <property type="nucleotide sequence ID" value="NZ_BAAAJA010000028.1"/>
</dbReference>
<gene>
    <name evidence="1" type="ORF">Q8A49_06225</name>
</gene>
<sequence>MIDPGTIDLTEFLHTWYGAPRRCAAPLPDSCGWLPGPLKDWHTLARRWDTRLTHTTWMIPPEKVRPADGKAVFMVDSTADWRWCIDPDEPDSVFDAEEYDPLERNPERLADFLVHNTVREVVFGAAARTWALAVPDEALPEILSPMEEVAFGAWKWPVPGCRIFLGDGALAEIVKVEPDSGWEVNVVATGFASLSRLENISGAHWRTPGGSEKTIQK</sequence>
<comment type="caution">
    <text evidence="1">The sequence shown here is derived from an EMBL/GenBank/DDBJ whole genome shotgun (WGS) entry which is preliminary data.</text>
</comment>
<name>A0ABU7KLU0_9ACTN</name>
<organism evidence="1 2">
    <name type="scientific">Nocardiopsis tropica</name>
    <dbReference type="NCBI Taxonomy" id="109330"/>
    <lineage>
        <taxon>Bacteria</taxon>
        <taxon>Bacillati</taxon>
        <taxon>Actinomycetota</taxon>
        <taxon>Actinomycetes</taxon>
        <taxon>Streptosporangiales</taxon>
        <taxon>Nocardiopsidaceae</taxon>
        <taxon>Nocardiopsis</taxon>
    </lineage>
</organism>
<dbReference type="EMBL" id="JAUUCC010000011">
    <property type="protein sequence ID" value="MEE2050092.1"/>
    <property type="molecule type" value="Genomic_DNA"/>
</dbReference>
<reference evidence="1 2" key="1">
    <citation type="submission" date="2023-07" db="EMBL/GenBank/DDBJ databases">
        <authorList>
            <person name="Girao M."/>
            <person name="Carvalho M.F."/>
        </authorList>
    </citation>
    <scope>NUCLEOTIDE SEQUENCE [LARGE SCALE GENOMIC DNA]</scope>
    <source>
        <strain evidence="1 2">66/93</strain>
    </source>
</reference>
<proteinExistence type="predicted"/>
<evidence type="ECO:0000313" key="1">
    <source>
        <dbReference type="EMBL" id="MEE2050092.1"/>
    </source>
</evidence>